<accession>A0A375HMX2</accession>
<evidence type="ECO:0000313" key="4">
    <source>
        <dbReference type="Proteomes" id="UP000255168"/>
    </source>
</evidence>
<feature type="compositionally biased region" description="Basic residues" evidence="1">
    <location>
        <begin position="34"/>
        <end position="47"/>
    </location>
</feature>
<evidence type="ECO:0000313" key="3">
    <source>
        <dbReference type="EMBL" id="SPD59222.1"/>
    </source>
</evidence>
<dbReference type="AlphaFoldDB" id="A0A375HMX2"/>
<name>A0A375HMX2_9BURK</name>
<evidence type="ECO:0000256" key="1">
    <source>
        <dbReference type="SAM" id="MobiDB-lite"/>
    </source>
</evidence>
<dbReference type="Proteomes" id="UP000255168">
    <property type="component" value="Plasmid II"/>
</dbReference>
<geneLocation type="plasmid" evidence="3">
    <name>II</name>
</geneLocation>
<evidence type="ECO:0000313" key="2">
    <source>
        <dbReference type="EMBL" id="SOZ39108.1"/>
    </source>
</evidence>
<gene>
    <name evidence="2" type="ORF">CBM2605_B130405</name>
    <name evidence="3" type="ORF">CBM2607_MP10624</name>
</gene>
<evidence type="ECO:0000313" key="5">
    <source>
        <dbReference type="Proteomes" id="UP000256710"/>
    </source>
</evidence>
<keyword evidence="5" id="KW-1185">Reference proteome</keyword>
<keyword evidence="3" id="KW-0614">Plasmid</keyword>
<sequence length="55" mass="6350">MMLCTKAAYGSYTMGFPCFQTFGHERKNPYPCARRGRTRARRGRRPARQADRPGL</sequence>
<organism evidence="3 4">
    <name type="scientific">Cupriavidus neocaledonicus</name>
    <dbReference type="NCBI Taxonomy" id="1040979"/>
    <lineage>
        <taxon>Bacteria</taxon>
        <taxon>Pseudomonadati</taxon>
        <taxon>Pseudomonadota</taxon>
        <taxon>Betaproteobacteria</taxon>
        <taxon>Burkholderiales</taxon>
        <taxon>Burkholderiaceae</taxon>
        <taxon>Cupriavidus</taxon>
    </lineage>
</organism>
<geneLocation type="plasmid" evidence="4">
    <name>ii</name>
</geneLocation>
<dbReference type="EMBL" id="OFTC01000036">
    <property type="protein sequence ID" value="SOZ39108.1"/>
    <property type="molecule type" value="Genomic_DNA"/>
</dbReference>
<feature type="region of interest" description="Disordered" evidence="1">
    <location>
        <begin position="30"/>
        <end position="55"/>
    </location>
</feature>
<dbReference type="Proteomes" id="UP000256710">
    <property type="component" value="Unassembled WGS sequence"/>
</dbReference>
<reference evidence="4 5" key="1">
    <citation type="submission" date="2018-01" db="EMBL/GenBank/DDBJ databases">
        <authorList>
            <person name="Clerissi C."/>
        </authorList>
    </citation>
    <scope>NUCLEOTIDE SEQUENCE [LARGE SCALE GENOMIC DNA]</scope>
    <source>
        <strain evidence="2">Cupriavidus taiwanensis STM 6082</strain>
        <strain evidence="3">Cupriavidus taiwanensis STM 6160</strain>
        <plasmid evidence="3">II</plasmid>
        <plasmid evidence="4">ii</plasmid>
    </source>
</reference>
<proteinExistence type="predicted"/>
<protein>
    <submittedName>
        <fullName evidence="3">Uncharacterized protein</fullName>
    </submittedName>
</protein>
<dbReference type="EMBL" id="LT984807">
    <property type="protein sequence ID" value="SPD59222.1"/>
    <property type="molecule type" value="Genomic_DNA"/>
</dbReference>